<protein>
    <submittedName>
        <fullName evidence="1">Uncharacterized protein</fullName>
    </submittedName>
</protein>
<sequence length="67" mass="7593">MTEESRPPEPSPTGQNVTAETAAFRILSIYKSFAPCFEDYDRPLNDLCDLRSKALDTHYADVKVELE</sequence>
<accession>A0A4C1SIF5</accession>
<reference evidence="1 2" key="1">
    <citation type="journal article" date="2019" name="Commun. Biol.">
        <title>The bagworm genome reveals a unique fibroin gene that provides high tensile strength.</title>
        <authorList>
            <person name="Kono N."/>
            <person name="Nakamura H."/>
            <person name="Ohtoshi R."/>
            <person name="Tomita M."/>
            <person name="Numata K."/>
            <person name="Arakawa K."/>
        </authorList>
    </citation>
    <scope>NUCLEOTIDE SEQUENCE [LARGE SCALE GENOMIC DNA]</scope>
</reference>
<dbReference type="EMBL" id="BGZK01000007">
    <property type="protein sequence ID" value="GBP00911.1"/>
    <property type="molecule type" value="Genomic_DNA"/>
</dbReference>
<proteinExistence type="predicted"/>
<gene>
    <name evidence="1" type="ORF">EVAR_2235_1</name>
</gene>
<evidence type="ECO:0000313" key="2">
    <source>
        <dbReference type="Proteomes" id="UP000299102"/>
    </source>
</evidence>
<organism evidence="1 2">
    <name type="scientific">Eumeta variegata</name>
    <name type="common">Bagworm moth</name>
    <name type="synonym">Eumeta japonica</name>
    <dbReference type="NCBI Taxonomy" id="151549"/>
    <lineage>
        <taxon>Eukaryota</taxon>
        <taxon>Metazoa</taxon>
        <taxon>Ecdysozoa</taxon>
        <taxon>Arthropoda</taxon>
        <taxon>Hexapoda</taxon>
        <taxon>Insecta</taxon>
        <taxon>Pterygota</taxon>
        <taxon>Neoptera</taxon>
        <taxon>Endopterygota</taxon>
        <taxon>Lepidoptera</taxon>
        <taxon>Glossata</taxon>
        <taxon>Ditrysia</taxon>
        <taxon>Tineoidea</taxon>
        <taxon>Psychidae</taxon>
        <taxon>Oiketicinae</taxon>
        <taxon>Eumeta</taxon>
    </lineage>
</organism>
<dbReference type="Proteomes" id="UP000299102">
    <property type="component" value="Unassembled WGS sequence"/>
</dbReference>
<comment type="caution">
    <text evidence="1">The sequence shown here is derived from an EMBL/GenBank/DDBJ whole genome shotgun (WGS) entry which is preliminary data.</text>
</comment>
<evidence type="ECO:0000313" key="1">
    <source>
        <dbReference type="EMBL" id="GBP00911.1"/>
    </source>
</evidence>
<name>A0A4C1SIF5_EUMVA</name>
<keyword evidence="2" id="KW-1185">Reference proteome</keyword>
<dbReference type="AlphaFoldDB" id="A0A4C1SIF5"/>